<accession>A0ABV9ZHK9</accession>
<organism evidence="2 3">
    <name type="scientific">Actinomycetospora rhizophila</name>
    <dbReference type="NCBI Taxonomy" id="1416876"/>
    <lineage>
        <taxon>Bacteria</taxon>
        <taxon>Bacillati</taxon>
        <taxon>Actinomycetota</taxon>
        <taxon>Actinomycetes</taxon>
        <taxon>Pseudonocardiales</taxon>
        <taxon>Pseudonocardiaceae</taxon>
        <taxon>Actinomycetospora</taxon>
    </lineage>
</organism>
<feature type="compositionally biased region" description="Basic and acidic residues" evidence="1">
    <location>
        <begin position="47"/>
        <end position="56"/>
    </location>
</feature>
<feature type="region of interest" description="Disordered" evidence="1">
    <location>
        <begin position="1"/>
        <end position="56"/>
    </location>
</feature>
<feature type="compositionally biased region" description="Low complexity" evidence="1">
    <location>
        <begin position="31"/>
        <end position="43"/>
    </location>
</feature>
<feature type="compositionally biased region" description="Gly residues" evidence="1">
    <location>
        <begin position="13"/>
        <end position="25"/>
    </location>
</feature>
<evidence type="ECO:0000313" key="3">
    <source>
        <dbReference type="Proteomes" id="UP001596175"/>
    </source>
</evidence>
<evidence type="ECO:0000256" key="1">
    <source>
        <dbReference type="SAM" id="MobiDB-lite"/>
    </source>
</evidence>
<protein>
    <submittedName>
        <fullName evidence="2">Uncharacterized protein</fullName>
    </submittedName>
</protein>
<dbReference type="Proteomes" id="UP001596175">
    <property type="component" value="Unassembled WGS sequence"/>
</dbReference>
<name>A0ABV9ZHK9_9PSEU</name>
<evidence type="ECO:0000313" key="2">
    <source>
        <dbReference type="EMBL" id="MFC5139899.1"/>
    </source>
</evidence>
<gene>
    <name evidence="2" type="ORF">ACFPK1_16790</name>
</gene>
<keyword evidence="3" id="KW-1185">Reference proteome</keyword>
<dbReference type="RefSeq" id="WP_378022079.1">
    <property type="nucleotide sequence ID" value="NZ_JBHSKG010000008.1"/>
</dbReference>
<comment type="caution">
    <text evidence="2">The sequence shown here is derived from an EMBL/GenBank/DDBJ whole genome shotgun (WGS) entry which is preliminary data.</text>
</comment>
<dbReference type="EMBL" id="JBHSKG010000008">
    <property type="protein sequence ID" value="MFC5139899.1"/>
    <property type="molecule type" value="Genomic_DNA"/>
</dbReference>
<reference evidence="3" key="1">
    <citation type="journal article" date="2019" name="Int. J. Syst. Evol. Microbiol.">
        <title>The Global Catalogue of Microorganisms (GCM) 10K type strain sequencing project: providing services to taxonomists for standard genome sequencing and annotation.</title>
        <authorList>
            <consortium name="The Broad Institute Genomics Platform"/>
            <consortium name="The Broad Institute Genome Sequencing Center for Infectious Disease"/>
            <person name="Wu L."/>
            <person name="Ma J."/>
        </authorList>
    </citation>
    <scope>NUCLEOTIDE SEQUENCE [LARGE SCALE GENOMIC DNA]</scope>
    <source>
        <strain evidence="3">XZYJ18</strain>
    </source>
</reference>
<sequence length="56" mass="5598">MTDEKDEATTGSAGTGRDAGAGGNGPTNIPEESASSESDLALSKQAARRDGEEDGE</sequence>
<proteinExistence type="predicted"/>